<dbReference type="InterPro" id="IPR036188">
    <property type="entry name" value="FAD/NAD-bd_sf"/>
</dbReference>
<dbReference type="Gene3D" id="3.50.50.60">
    <property type="entry name" value="FAD/NAD(P)-binding domain"/>
    <property type="match status" value="1"/>
</dbReference>
<reference evidence="2 3" key="1">
    <citation type="submission" date="2018-08" db="EMBL/GenBank/DDBJ databases">
        <title>Genomic Encyclopedia of Archaeal and Bacterial Type Strains, Phase II (KMG-II): from individual species to whole genera.</title>
        <authorList>
            <person name="Goeker M."/>
        </authorList>
    </citation>
    <scope>NUCLEOTIDE SEQUENCE [LARGE SCALE GENOMIC DNA]</scope>
    <source>
        <strain evidence="2 3">DSM 45791</strain>
    </source>
</reference>
<keyword evidence="3" id="KW-1185">Reference proteome</keyword>
<evidence type="ECO:0000259" key="1">
    <source>
        <dbReference type="Pfam" id="PF13454"/>
    </source>
</evidence>
<proteinExistence type="predicted"/>
<gene>
    <name evidence="2" type="ORF">BCF44_13747</name>
</gene>
<dbReference type="OrthoDB" id="101972at2"/>
<dbReference type="AlphaFoldDB" id="A0A3E0G6L3"/>
<protein>
    <submittedName>
        <fullName evidence="2">Putative NAD(P)/FAD-binding protein YdhS</fullName>
    </submittedName>
</protein>
<evidence type="ECO:0000313" key="3">
    <source>
        <dbReference type="Proteomes" id="UP000256269"/>
    </source>
</evidence>
<evidence type="ECO:0000313" key="2">
    <source>
        <dbReference type="EMBL" id="REH18160.1"/>
    </source>
</evidence>
<accession>A0A3E0G6L3</accession>
<dbReference type="InterPro" id="IPR052189">
    <property type="entry name" value="L-asp_N-monooxygenase_NS-form"/>
</dbReference>
<sequence>MSRVGPVTRVAVVGMGATGVLTYVHLVDHLLTAGVGAGTEIHLVERSSQVGAGVAYGTQSDDHLLNMQAGTMSVFPDRPNDFVDWLGGKRDAAAYIPRHRFGEYLRARLSEAMSRADAAGISTEVVRCEVRDCYFDDNEVRLVATAPLPPYDYAVLCVGDLPPTTYQELRPHPRYVHDPWRAGAAMPPVGARVGVLGSSLTAVDVLLSLRSSGHEGPVTCFTRSRGLPRVQPAVLRPHRLRHVTEENLLRLTDDAGRKLGLAEVAGLLRSELGSLVDWRRATGPRQGDPIALLRSDIDDAVHGRAGWYDVLDSTSELTPLVWHHMTDAAKTAFLRRLHSGWSGWRHPIPLVNARRIADLAERGQLRVRPRVRSVAPNADGGFDIAHQVGDRVGTTTVDHLVNATGTGFNPWLVDSPLVRAMTHAGRLRAHPLGGVDVDFATLRVRDAAGGLAARVFFVGPLTRGVHFYTNSVETNLVNARALTGQLAAAMTKRVPALSA</sequence>
<organism evidence="2 3">
    <name type="scientific">Kutzneria buriramensis</name>
    <dbReference type="NCBI Taxonomy" id="1045776"/>
    <lineage>
        <taxon>Bacteria</taxon>
        <taxon>Bacillati</taxon>
        <taxon>Actinomycetota</taxon>
        <taxon>Actinomycetes</taxon>
        <taxon>Pseudonocardiales</taxon>
        <taxon>Pseudonocardiaceae</taxon>
        <taxon>Kutzneria</taxon>
    </lineage>
</organism>
<dbReference type="Pfam" id="PF13454">
    <property type="entry name" value="NAD_binding_9"/>
    <property type="match status" value="1"/>
</dbReference>
<feature type="domain" description="FAD-dependent urate hydroxylase HpyO/Asp monooxygenase CreE-like FAD/NAD(P)-binding" evidence="1">
    <location>
        <begin position="11"/>
        <end position="159"/>
    </location>
</feature>
<dbReference type="SUPFAM" id="SSF51905">
    <property type="entry name" value="FAD/NAD(P)-binding domain"/>
    <property type="match status" value="1"/>
</dbReference>
<comment type="caution">
    <text evidence="2">The sequence shown here is derived from an EMBL/GenBank/DDBJ whole genome shotgun (WGS) entry which is preliminary data.</text>
</comment>
<dbReference type="Proteomes" id="UP000256269">
    <property type="component" value="Unassembled WGS sequence"/>
</dbReference>
<dbReference type="InterPro" id="IPR038732">
    <property type="entry name" value="HpyO/CreE_NAD-binding"/>
</dbReference>
<dbReference type="EMBL" id="QUNO01000037">
    <property type="protein sequence ID" value="REH18160.1"/>
    <property type="molecule type" value="Genomic_DNA"/>
</dbReference>
<dbReference type="PANTHER" id="PTHR40254">
    <property type="entry name" value="BLR0577 PROTEIN"/>
    <property type="match status" value="1"/>
</dbReference>
<dbReference type="PANTHER" id="PTHR40254:SF1">
    <property type="entry name" value="BLR0577 PROTEIN"/>
    <property type="match status" value="1"/>
</dbReference>
<name>A0A3E0G6L3_9PSEU</name>